<organism evidence="1 2">
    <name type="scientific">Alpinimonas psychrophila</name>
    <dbReference type="NCBI Taxonomy" id="748908"/>
    <lineage>
        <taxon>Bacteria</taxon>
        <taxon>Bacillati</taxon>
        <taxon>Actinomycetota</taxon>
        <taxon>Actinomycetes</taxon>
        <taxon>Micrococcales</taxon>
        <taxon>Microbacteriaceae</taxon>
        <taxon>Alpinimonas</taxon>
    </lineage>
</organism>
<dbReference type="Proteomes" id="UP000524237">
    <property type="component" value="Unassembled WGS sequence"/>
</dbReference>
<evidence type="ECO:0000313" key="2">
    <source>
        <dbReference type="Proteomes" id="UP000524237"/>
    </source>
</evidence>
<keyword evidence="2" id="KW-1185">Reference proteome</keyword>
<accession>A0A7W3PP54</accession>
<comment type="caution">
    <text evidence="1">The sequence shown here is derived from an EMBL/GenBank/DDBJ whole genome shotgun (WGS) entry which is preliminary data.</text>
</comment>
<proteinExistence type="predicted"/>
<dbReference type="AlphaFoldDB" id="A0A7W3PP54"/>
<protein>
    <submittedName>
        <fullName evidence="1">Uncharacterized protein</fullName>
    </submittedName>
</protein>
<sequence length="127" mass="14321">MDMHPPVVEAKYVCMPHRRYAGKSTSDPHSFDDTRVSVPQNIMPAAWSDELAELARRGKPSTLYPVSDENRGLKNRPTTIMKVICPVHAQNSAKNATRPLRGSSFSVENHLEVALVRRCRLRIVRNS</sequence>
<evidence type="ECO:0000313" key="1">
    <source>
        <dbReference type="EMBL" id="MBA8829142.1"/>
    </source>
</evidence>
<reference evidence="1 2" key="1">
    <citation type="submission" date="2020-07" db="EMBL/GenBank/DDBJ databases">
        <title>Sequencing the genomes of 1000 actinobacteria strains.</title>
        <authorList>
            <person name="Klenk H.-P."/>
        </authorList>
    </citation>
    <scope>NUCLEOTIDE SEQUENCE [LARGE SCALE GENOMIC DNA]</scope>
    <source>
        <strain evidence="1 2">DSM 23737</strain>
    </source>
</reference>
<dbReference type="EMBL" id="JACGWU010000003">
    <property type="protein sequence ID" value="MBA8829142.1"/>
    <property type="molecule type" value="Genomic_DNA"/>
</dbReference>
<gene>
    <name evidence="1" type="ORF">FB555_001245</name>
</gene>
<name>A0A7W3PP54_9MICO</name>
<dbReference type="RefSeq" id="WP_182484587.1">
    <property type="nucleotide sequence ID" value="NZ_JACGWU010000003.1"/>
</dbReference>